<dbReference type="RefSeq" id="XP_034252096.1">
    <property type="nucleotide sequence ID" value="XM_034396205.1"/>
</dbReference>
<dbReference type="RefSeq" id="XP_034252097.1">
    <property type="nucleotide sequence ID" value="XM_034396206.1"/>
</dbReference>
<protein>
    <submittedName>
        <fullName evidence="5 6">Spermatogenesis-associated protein 5-like protein 1</fullName>
    </submittedName>
</protein>
<gene>
    <name evidence="5 6 7 8" type="primary">LOC117651816</name>
</gene>
<dbReference type="GO" id="GO:0005524">
    <property type="term" value="F:ATP binding"/>
    <property type="evidence" value="ECO:0007669"/>
    <property type="project" value="UniProtKB-KW"/>
</dbReference>
<evidence type="ECO:0000313" key="8">
    <source>
        <dbReference type="RefSeq" id="XP_034252098.1"/>
    </source>
</evidence>
<dbReference type="OrthoDB" id="27435at2759"/>
<accession>A0A6P9A6L2</accession>
<dbReference type="PROSITE" id="PS00674">
    <property type="entry name" value="AAA"/>
    <property type="match status" value="2"/>
</dbReference>
<dbReference type="SMART" id="SM00382">
    <property type="entry name" value="AAA"/>
    <property type="match status" value="2"/>
</dbReference>
<dbReference type="PANTHER" id="PTHR23077:SF194">
    <property type="entry name" value="ATPASE FAMILY GENE 2 PROTEIN HOMOLOG B"/>
    <property type="match status" value="1"/>
</dbReference>
<dbReference type="PANTHER" id="PTHR23077">
    <property type="entry name" value="AAA-FAMILY ATPASE"/>
    <property type="match status" value="1"/>
</dbReference>
<dbReference type="GO" id="GO:0034098">
    <property type="term" value="C:VCP-NPL4-UFD1 AAA ATPase complex"/>
    <property type="evidence" value="ECO:0007669"/>
    <property type="project" value="TreeGrafter"/>
</dbReference>
<dbReference type="GO" id="GO:0005829">
    <property type="term" value="C:cytosol"/>
    <property type="evidence" value="ECO:0007669"/>
    <property type="project" value="TreeGrafter"/>
</dbReference>
<dbReference type="FunFam" id="1.10.8.60:FF:000038">
    <property type="entry name" value="spermatogenesis-associated protein 5-like protein 1"/>
    <property type="match status" value="1"/>
</dbReference>
<dbReference type="GO" id="GO:0005634">
    <property type="term" value="C:nucleus"/>
    <property type="evidence" value="ECO:0007669"/>
    <property type="project" value="TreeGrafter"/>
</dbReference>
<reference evidence="5 6" key="1">
    <citation type="submission" date="2025-04" db="UniProtKB">
        <authorList>
            <consortium name="RefSeq"/>
        </authorList>
    </citation>
    <scope>IDENTIFICATION</scope>
    <source>
        <tissue evidence="5 6">Total insect</tissue>
    </source>
</reference>
<dbReference type="Pfam" id="PF17862">
    <property type="entry name" value="AAA_lid_3"/>
    <property type="match status" value="1"/>
</dbReference>
<dbReference type="GO" id="GO:0051228">
    <property type="term" value="P:mitotic spindle disassembly"/>
    <property type="evidence" value="ECO:0007669"/>
    <property type="project" value="TreeGrafter"/>
</dbReference>
<dbReference type="InterPro" id="IPR003959">
    <property type="entry name" value="ATPase_AAA_core"/>
</dbReference>
<evidence type="ECO:0000313" key="5">
    <source>
        <dbReference type="RefSeq" id="XP_034252095.1"/>
    </source>
</evidence>
<dbReference type="InterPro" id="IPR050168">
    <property type="entry name" value="AAA_ATPase_domain"/>
</dbReference>
<dbReference type="GO" id="GO:0031593">
    <property type="term" value="F:polyubiquitin modification-dependent protein binding"/>
    <property type="evidence" value="ECO:0007669"/>
    <property type="project" value="TreeGrafter"/>
</dbReference>
<dbReference type="KEGG" id="tpal:117651816"/>
<dbReference type="SUPFAM" id="SSF52540">
    <property type="entry name" value="P-loop containing nucleoside triphosphate hydrolases"/>
    <property type="match status" value="2"/>
</dbReference>
<keyword evidence="4" id="KW-1185">Reference proteome</keyword>
<dbReference type="Pfam" id="PF00004">
    <property type="entry name" value="AAA"/>
    <property type="match status" value="2"/>
</dbReference>
<dbReference type="GO" id="GO:0030970">
    <property type="term" value="P:retrograde protein transport, ER to cytosol"/>
    <property type="evidence" value="ECO:0007669"/>
    <property type="project" value="TreeGrafter"/>
</dbReference>
<organism evidence="6">
    <name type="scientific">Thrips palmi</name>
    <name type="common">Melon thrips</name>
    <dbReference type="NCBI Taxonomy" id="161013"/>
    <lineage>
        <taxon>Eukaryota</taxon>
        <taxon>Metazoa</taxon>
        <taxon>Ecdysozoa</taxon>
        <taxon>Arthropoda</taxon>
        <taxon>Hexapoda</taxon>
        <taxon>Insecta</taxon>
        <taxon>Pterygota</taxon>
        <taxon>Neoptera</taxon>
        <taxon>Paraneoptera</taxon>
        <taxon>Thysanoptera</taxon>
        <taxon>Terebrantia</taxon>
        <taxon>Thripoidea</taxon>
        <taxon>Thripidae</taxon>
        <taxon>Thrips</taxon>
    </lineage>
</organism>
<dbReference type="Gene3D" id="3.40.50.300">
    <property type="entry name" value="P-loop containing nucleotide triphosphate hydrolases"/>
    <property type="match status" value="2"/>
</dbReference>
<dbReference type="AlphaFoldDB" id="A0A6P9A6L2"/>
<evidence type="ECO:0000256" key="2">
    <source>
        <dbReference type="ARBA" id="ARBA00022840"/>
    </source>
</evidence>
<evidence type="ECO:0000313" key="7">
    <source>
        <dbReference type="RefSeq" id="XP_034252097.1"/>
    </source>
</evidence>
<evidence type="ECO:0000313" key="4">
    <source>
        <dbReference type="Proteomes" id="UP000515158"/>
    </source>
</evidence>
<dbReference type="RefSeq" id="XP_034252098.1">
    <property type="nucleotide sequence ID" value="XM_034396207.1"/>
</dbReference>
<dbReference type="GO" id="GO:0097352">
    <property type="term" value="P:autophagosome maturation"/>
    <property type="evidence" value="ECO:0007669"/>
    <property type="project" value="TreeGrafter"/>
</dbReference>
<dbReference type="GeneID" id="117651816"/>
<dbReference type="InterPro" id="IPR027417">
    <property type="entry name" value="P-loop_NTPase"/>
</dbReference>
<keyword evidence="1" id="KW-0547">Nucleotide-binding</keyword>
<feature type="domain" description="AAA+ ATPase" evidence="3">
    <location>
        <begin position="524"/>
        <end position="694"/>
    </location>
</feature>
<evidence type="ECO:0000259" key="3">
    <source>
        <dbReference type="SMART" id="SM00382"/>
    </source>
</evidence>
<dbReference type="GO" id="GO:0016887">
    <property type="term" value="F:ATP hydrolysis activity"/>
    <property type="evidence" value="ECO:0007669"/>
    <property type="project" value="InterPro"/>
</dbReference>
<feature type="domain" description="AAA+ ATPase" evidence="3">
    <location>
        <begin position="245"/>
        <end position="388"/>
    </location>
</feature>
<sequence>MQLTVVPHEENIFTIQKSCLSQWTVFGEKNSDESHRDGRFALVQISDVAFCVCKLFFQREVHPSYVHLDTSVIHFKSEEAHALPKFPLSISDGLVHDNKIQILPQVVPLKKLNLTVIVQNLVDIRKWKRDEQKLKEIVLEILKMYVVTKDSVVFLRNLKDSLRHGIHSLVVHSCHPSQELSPGQVTSKSEISIVRIVSKLRFEQGLERSMVPKMGGLEKSALLLKDIINSNIKYKRTFNKCPLKPTRQVLLTGPPGCGKTALVRQVAAECEATLLTVLGSETTSSKPGASEEALRKIFDEASILAEEHESGVCILLLDEIDSICIRRDSSQSSSHSVRNTVLLLSLLDEANNFPGLIVIATTNKANSLDPSARRPGRLETEVLISVPTQHEREAIMEVLVKGLALDPSTANDVAKYVAAITPGYVGADLALVCQEVALQNYRRNSIHVSSTGPPLPNNVWSLAFKRAVSKIKPSALRSGLGVVLTSPMSMDAIGGLQAIKNELRVAIEWPLTHPDAFTRMGLPEPKGVLLYGPPGCAKTSIAKALASATNTTFLSVSAADLFSPYVGEAERSVAELFHRARTGAPSILFIDELDALVGCRGEKEAGAQERVLSAFLTEMDGIGIRLEGVKVDDEEKKLTEGVAFDHDKEVPKQSGKVSNVGVVVIAATNRPDMIDSALLRPGRFDKLLYVPAPNTKERQEILRSVTMNMPLDSSVDLQDLAQRTNLFSGADLSNLCKEAGLCALSLDGMSVAQISHHHFEIALSRIRPSLTEEQIRWYEDYKKSS</sequence>
<dbReference type="InterPro" id="IPR041569">
    <property type="entry name" value="AAA_lid_3"/>
</dbReference>
<evidence type="ECO:0000256" key="1">
    <source>
        <dbReference type="ARBA" id="ARBA00022741"/>
    </source>
</evidence>
<dbReference type="InterPro" id="IPR003593">
    <property type="entry name" value="AAA+_ATPase"/>
</dbReference>
<dbReference type="Gene3D" id="1.10.8.60">
    <property type="match status" value="2"/>
</dbReference>
<name>A0A6P9A6L2_THRPL</name>
<keyword evidence="2" id="KW-0067">ATP-binding</keyword>
<dbReference type="Proteomes" id="UP000515158">
    <property type="component" value="Unplaced"/>
</dbReference>
<evidence type="ECO:0000313" key="6">
    <source>
        <dbReference type="RefSeq" id="XP_034252096.1"/>
    </source>
</evidence>
<dbReference type="InterPro" id="IPR003960">
    <property type="entry name" value="ATPase_AAA_CS"/>
</dbReference>
<proteinExistence type="predicted"/>
<dbReference type="RefSeq" id="XP_034252095.1">
    <property type="nucleotide sequence ID" value="XM_034396204.1"/>
</dbReference>